<gene>
    <name evidence="4" type="ORF">J2751_002410</name>
</gene>
<evidence type="ECO:0000256" key="1">
    <source>
        <dbReference type="SAM" id="MobiDB-lite"/>
    </source>
</evidence>
<comment type="caution">
    <text evidence="4">The sequence shown here is derived from an EMBL/GenBank/DDBJ whole genome shotgun (WGS) entry which is preliminary data.</text>
</comment>
<feature type="domain" description="DUF58" evidence="3">
    <location>
        <begin position="224"/>
        <end position="396"/>
    </location>
</feature>
<keyword evidence="5" id="KW-1185">Reference proteome</keyword>
<proteinExistence type="predicted"/>
<dbReference type="Gene3D" id="2.60.40.10">
    <property type="entry name" value="Immunoglobulins"/>
    <property type="match status" value="1"/>
</dbReference>
<name>A0A8T4GFT1_9EURY</name>
<evidence type="ECO:0000313" key="4">
    <source>
        <dbReference type="EMBL" id="MBP1923368.1"/>
    </source>
</evidence>
<protein>
    <submittedName>
        <fullName evidence="4">Uncharacterized protein (DUF58 family)</fullName>
    </submittedName>
</protein>
<evidence type="ECO:0000256" key="2">
    <source>
        <dbReference type="SAM" id="Phobius"/>
    </source>
</evidence>
<keyword evidence="2" id="KW-0812">Transmembrane</keyword>
<dbReference type="AlphaFoldDB" id="A0A8T4GFT1"/>
<feature type="transmembrane region" description="Helical" evidence="2">
    <location>
        <begin position="31"/>
        <end position="58"/>
    </location>
</feature>
<dbReference type="RefSeq" id="WP_209486253.1">
    <property type="nucleotide sequence ID" value="NZ_JAGGKQ010000020.1"/>
</dbReference>
<feature type="region of interest" description="Disordered" evidence="1">
    <location>
        <begin position="332"/>
        <end position="352"/>
    </location>
</feature>
<keyword evidence="2" id="KW-1133">Transmembrane helix</keyword>
<accession>A0A8T4GFT1</accession>
<feature type="region of interest" description="Disordered" evidence="1">
    <location>
        <begin position="198"/>
        <end position="219"/>
    </location>
</feature>
<reference evidence="4" key="1">
    <citation type="submission" date="2021-03" db="EMBL/GenBank/DDBJ databases">
        <title>Genomic Encyclopedia of Type Strains, Phase IV (KMG-IV): sequencing the most valuable type-strain genomes for metagenomic binning, comparative biology and taxonomic classification.</title>
        <authorList>
            <person name="Goeker M."/>
        </authorList>
    </citation>
    <scope>NUCLEOTIDE SEQUENCE</scope>
    <source>
        <strain evidence="4">DSM 23564</strain>
    </source>
</reference>
<keyword evidence="2" id="KW-0472">Membrane</keyword>
<organism evidence="4 5">
    <name type="scientific">Halorubrum alkaliphilum</name>
    <dbReference type="NCBI Taxonomy" id="261290"/>
    <lineage>
        <taxon>Archaea</taxon>
        <taxon>Methanobacteriati</taxon>
        <taxon>Methanobacteriota</taxon>
        <taxon>Stenosarchaea group</taxon>
        <taxon>Halobacteria</taxon>
        <taxon>Halobacteriales</taxon>
        <taxon>Haloferacaceae</taxon>
        <taxon>Halorubrum</taxon>
    </lineage>
</organism>
<dbReference type="InterPro" id="IPR013783">
    <property type="entry name" value="Ig-like_fold"/>
</dbReference>
<dbReference type="Proteomes" id="UP000823588">
    <property type="component" value="Unassembled WGS sequence"/>
</dbReference>
<evidence type="ECO:0000259" key="3">
    <source>
        <dbReference type="Pfam" id="PF01882"/>
    </source>
</evidence>
<dbReference type="PANTHER" id="PTHR33608">
    <property type="entry name" value="BLL2464 PROTEIN"/>
    <property type="match status" value="1"/>
</dbReference>
<sequence>MTSADPAAIGREDGAGRDEVERFGARELYGALALALVGAGVVVGSPTLVVAALVPLAFVAAGGSDVTPDRSVRFTRRVGGENDDVSADGSTVSGDPGDAVTVRTTVHNVGDGPLVDLRVADGVPADLPVVAGTPRTATRLDPGESATVEYELELRRGTHGFADPVLRVRSLDGSARRTWTPAVDDDVTIRCAPAVDDVPLGDGTNDRAGDVPADEDGSGVEFHSVREYESGDPVRSIDWRRYARTRELSTVEYRAERSTTVVCVVDVRESERRTPAGSSLPAAALSVDAAERTALTLMDAGHPSGVVCLYERGALSVDPGTDATTRERTRTLLSAAGEGDRPEGSIARSRHGSPAEVLAAALPGEAHVYLFSSFVDDGLDTLPERLRAGNHAVRVVSPDVLSGGTDDAARIGSIARDNRLARARESGARVVDWDPDRSLELVVREAVGEGRTR</sequence>
<evidence type="ECO:0000313" key="5">
    <source>
        <dbReference type="Proteomes" id="UP000823588"/>
    </source>
</evidence>
<dbReference type="OrthoDB" id="31512at2157"/>
<dbReference type="InterPro" id="IPR002881">
    <property type="entry name" value="DUF58"/>
</dbReference>
<dbReference type="Pfam" id="PF01882">
    <property type="entry name" value="DUF58"/>
    <property type="match status" value="1"/>
</dbReference>
<dbReference type="PANTHER" id="PTHR33608:SF6">
    <property type="entry name" value="BLL2464 PROTEIN"/>
    <property type="match status" value="1"/>
</dbReference>
<dbReference type="EMBL" id="JAGGKQ010000020">
    <property type="protein sequence ID" value="MBP1923368.1"/>
    <property type="molecule type" value="Genomic_DNA"/>
</dbReference>